<dbReference type="RefSeq" id="WP_014235302.1">
    <property type="nucleotide sequence ID" value="NC_016616.1"/>
</dbReference>
<dbReference type="STRING" id="640081.Dsui_0180"/>
<reference evidence="1 2" key="1">
    <citation type="journal article" date="2012" name="J. Bacteriol.">
        <title>Complete genome sequence of the anaerobic perchlorate-reducing bacterium Azospira suillum strain PS.</title>
        <authorList>
            <person name="Byrne-Bailey K.G."/>
            <person name="Coates J.D."/>
        </authorList>
    </citation>
    <scope>NUCLEOTIDE SEQUENCE [LARGE SCALE GENOMIC DNA]</scope>
    <source>
        <strain evidence="2">ATCC BAA-33 / DSM 13638 / PS</strain>
    </source>
</reference>
<proteinExistence type="predicted"/>
<dbReference type="KEGG" id="dsu:Dsui_0180"/>
<dbReference type="EMBL" id="CP003153">
    <property type="protein sequence ID" value="AEV24600.1"/>
    <property type="molecule type" value="Genomic_DNA"/>
</dbReference>
<name>G8QM84_AZOOP</name>
<sequence length="89" mass="9277">MNNVHPLFRGVIAPFAPATTPAVKVAPGLRPFAVSIRIAGKPEVINVLAFTTCDAITTAIDIYFDGAEAMPTDGLEIEACPINILPSAA</sequence>
<dbReference type="Proteomes" id="UP000005633">
    <property type="component" value="Chromosome"/>
</dbReference>
<gene>
    <name evidence="1" type="ordered locus">Dsui_0180</name>
</gene>
<protein>
    <submittedName>
        <fullName evidence="1">Uncharacterized protein</fullName>
    </submittedName>
</protein>
<organism evidence="1 2">
    <name type="scientific">Azospira oryzae (strain ATCC BAA-33 / DSM 13638 / PS)</name>
    <name type="common">Dechlorosoma suillum</name>
    <dbReference type="NCBI Taxonomy" id="640081"/>
    <lineage>
        <taxon>Bacteria</taxon>
        <taxon>Pseudomonadati</taxon>
        <taxon>Pseudomonadota</taxon>
        <taxon>Betaproteobacteria</taxon>
        <taxon>Rhodocyclales</taxon>
        <taxon>Rhodocyclaceae</taxon>
        <taxon>Azospira</taxon>
    </lineage>
</organism>
<evidence type="ECO:0000313" key="1">
    <source>
        <dbReference type="EMBL" id="AEV24600.1"/>
    </source>
</evidence>
<evidence type="ECO:0000313" key="2">
    <source>
        <dbReference type="Proteomes" id="UP000005633"/>
    </source>
</evidence>
<accession>G8QM84</accession>
<dbReference type="HOGENOM" id="CLU_2448309_0_0_4"/>
<dbReference type="AlphaFoldDB" id="G8QM84"/>